<dbReference type="Gene3D" id="3.30.70.360">
    <property type="match status" value="1"/>
</dbReference>
<accession>A0A128A2H3</accession>
<evidence type="ECO:0000313" key="6">
    <source>
        <dbReference type="Proteomes" id="UP000196239"/>
    </source>
</evidence>
<keyword evidence="3" id="KW-0378">Hydrolase</keyword>
<dbReference type="Proteomes" id="UP000196239">
    <property type="component" value="Chromosome 1"/>
</dbReference>
<protein>
    <submittedName>
        <fullName evidence="5">Peptidase M20</fullName>
    </submittedName>
</protein>
<name>A0A128A2H3_9ARCH</name>
<dbReference type="InterPro" id="IPR051458">
    <property type="entry name" value="Cyt/Met_Dipeptidase"/>
</dbReference>
<dbReference type="KEGG" id="ndv:NDEV_0774"/>
<dbReference type="NCBIfam" id="NF005034">
    <property type="entry name" value="PRK06446.1"/>
    <property type="match status" value="1"/>
</dbReference>
<evidence type="ECO:0000313" key="5">
    <source>
        <dbReference type="EMBL" id="CUR51539.1"/>
    </source>
</evidence>
<evidence type="ECO:0000256" key="3">
    <source>
        <dbReference type="ARBA" id="ARBA00022801"/>
    </source>
</evidence>
<dbReference type="InterPro" id="IPR011650">
    <property type="entry name" value="Peptidase_M20_dimer"/>
</dbReference>
<dbReference type="GO" id="GO:0008233">
    <property type="term" value="F:peptidase activity"/>
    <property type="evidence" value="ECO:0007669"/>
    <property type="project" value="UniProtKB-KW"/>
</dbReference>
<dbReference type="AlphaFoldDB" id="A0A128A2H3"/>
<dbReference type="PANTHER" id="PTHR43270:SF8">
    <property type="entry name" value="DI- AND TRIPEPTIDASE DUG2-RELATED"/>
    <property type="match status" value="1"/>
</dbReference>
<dbReference type="GO" id="GO:0006508">
    <property type="term" value="P:proteolysis"/>
    <property type="evidence" value="ECO:0007669"/>
    <property type="project" value="UniProtKB-KW"/>
</dbReference>
<proteinExistence type="predicted"/>
<dbReference type="EMBL" id="LN890280">
    <property type="protein sequence ID" value="CUR51539.1"/>
    <property type="molecule type" value="Genomic_DNA"/>
</dbReference>
<evidence type="ECO:0000256" key="2">
    <source>
        <dbReference type="ARBA" id="ARBA00022723"/>
    </source>
</evidence>
<feature type="domain" description="Peptidase M20 dimerisation" evidence="4">
    <location>
        <begin position="191"/>
        <end position="346"/>
    </location>
</feature>
<sequence length="449" mass="50115">MQENYVDKNFSGLVSDLQKLIQQPSISAKNMGLKECSRLIVSMMKKSGIHAELLDVKKGVPSAIYGEVKSKQNPGKTLLFYNHYDVQPEEPLELWDDKPFSGKIKGNKIFGRGSADDKGELVTRIKAVEAFLKTTGDVPCNIKFFIEGEEEIGSVHIEDYLKKYQKKLSCDAVIWEFGYVDEKDRPIISLGMKGLLYVELSKTESIRDAHSSLAVIIENPAWRLIDALQTLRDKNGKVLIKDWYKEVDQFTKEDLSIIASEPFDETSFKKEYGIKKFVGNKKGIAIKKALVGEPTCNIAGFTSGYEGPGAKTVLPSKALVKIDFRLVPKMDPTRQLARLKKHLQENGFGDIQVTLIHGEAAARTRLSDPFVKTVKKAADDSFGKSILSVSSAGTGPMFSFVKFLHSPCIAVGSTYVFARIHSPNEFARIDLLKKTTKCMCKIIRNFALQ</sequence>
<evidence type="ECO:0000259" key="4">
    <source>
        <dbReference type="Pfam" id="PF07687"/>
    </source>
</evidence>
<gene>
    <name evidence="5" type="ORF">NDEV_0774</name>
</gene>
<dbReference type="Pfam" id="PF07687">
    <property type="entry name" value="M20_dimer"/>
    <property type="match status" value="1"/>
</dbReference>
<keyword evidence="1" id="KW-0645">Protease</keyword>
<dbReference type="Gene3D" id="3.40.630.10">
    <property type="entry name" value="Zn peptidases"/>
    <property type="match status" value="1"/>
</dbReference>
<reference evidence="6" key="1">
    <citation type="submission" date="2015-10" db="EMBL/GenBank/DDBJ databases">
        <authorList>
            <person name="Lehtovirta-Morley L.E."/>
            <person name="Vieille C."/>
        </authorList>
    </citation>
    <scope>NUCLEOTIDE SEQUENCE [LARGE SCALE GENOMIC DNA]</scope>
</reference>
<dbReference type="GO" id="GO:0046872">
    <property type="term" value="F:metal ion binding"/>
    <property type="evidence" value="ECO:0007669"/>
    <property type="project" value="UniProtKB-KW"/>
</dbReference>
<evidence type="ECO:0000256" key="1">
    <source>
        <dbReference type="ARBA" id="ARBA00022670"/>
    </source>
</evidence>
<dbReference type="InterPro" id="IPR036264">
    <property type="entry name" value="Bact_exopeptidase_dim_dom"/>
</dbReference>
<dbReference type="SUPFAM" id="SSF55031">
    <property type="entry name" value="Bacterial exopeptidase dimerisation domain"/>
    <property type="match status" value="1"/>
</dbReference>
<organism evidence="5 6">
    <name type="scientific">Nitrosotalea devaniterrae</name>
    <dbReference type="NCBI Taxonomy" id="1078905"/>
    <lineage>
        <taxon>Archaea</taxon>
        <taxon>Nitrososphaerota</taxon>
        <taxon>Nitrososphaeria</taxon>
        <taxon>Nitrosotaleales</taxon>
        <taxon>Nitrosotaleaceae</taxon>
        <taxon>Nitrosotalea</taxon>
    </lineage>
</organism>
<dbReference type="InterPro" id="IPR002933">
    <property type="entry name" value="Peptidase_M20"/>
</dbReference>
<dbReference type="SUPFAM" id="SSF53187">
    <property type="entry name" value="Zn-dependent exopeptidases"/>
    <property type="match status" value="1"/>
</dbReference>
<keyword evidence="2" id="KW-0479">Metal-binding</keyword>
<dbReference type="PANTHER" id="PTHR43270">
    <property type="entry name" value="BETA-ALA-HIS DIPEPTIDASE"/>
    <property type="match status" value="1"/>
</dbReference>
<keyword evidence="6" id="KW-1185">Reference proteome</keyword>
<dbReference type="Pfam" id="PF01546">
    <property type="entry name" value="Peptidase_M20"/>
    <property type="match status" value="1"/>
</dbReference>